<keyword evidence="4" id="KW-1185">Reference proteome</keyword>
<feature type="coiled-coil region" evidence="2">
    <location>
        <begin position="10"/>
        <end position="51"/>
    </location>
</feature>
<sequence length="72" mass="8385">MDQNAFEQRLDMLESRLAFQEVTIEELNLIVTEHQLEMSKLQDRLRLLTEKLRAAQPSAVAHPSEETPPPHY</sequence>
<proteinExistence type="inferred from homology"/>
<name>A0A2N5EP56_9GAMM</name>
<dbReference type="HAMAP" id="MF_00715">
    <property type="entry name" value="SlyX"/>
    <property type="match status" value="1"/>
</dbReference>
<dbReference type="PANTHER" id="PTHR36508">
    <property type="entry name" value="PROTEIN SLYX"/>
    <property type="match status" value="1"/>
</dbReference>
<evidence type="ECO:0000256" key="1">
    <source>
        <dbReference type="HAMAP-Rule" id="MF_00715"/>
    </source>
</evidence>
<dbReference type="NCBIfam" id="NF002750">
    <property type="entry name" value="PRK02793.1"/>
    <property type="match status" value="1"/>
</dbReference>
<dbReference type="EMBL" id="PJZK01000006">
    <property type="protein sequence ID" value="PLR51083.1"/>
    <property type="molecule type" value="Genomic_DNA"/>
</dbReference>
<protein>
    <recommendedName>
        <fullName evidence="1">Protein SlyX</fullName>
    </recommendedName>
</protein>
<evidence type="ECO:0000313" key="3">
    <source>
        <dbReference type="EMBL" id="PLR51083.1"/>
    </source>
</evidence>
<gene>
    <name evidence="1" type="primary">slyX</name>
    <name evidence="3" type="ORF">CYR34_07755</name>
</gene>
<comment type="similarity">
    <text evidence="1">Belongs to the SlyX family.</text>
</comment>
<evidence type="ECO:0000313" key="4">
    <source>
        <dbReference type="Proteomes" id="UP000234626"/>
    </source>
</evidence>
<dbReference type="Proteomes" id="UP000234626">
    <property type="component" value="Unassembled WGS sequence"/>
</dbReference>
<comment type="caution">
    <text evidence="3">The sequence shown here is derived from an EMBL/GenBank/DDBJ whole genome shotgun (WGS) entry which is preliminary data.</text>
</comment>
<accession>A0A2N5EP56</accession>
<reference evidence="3 4" key="1">
    <citation type="submission" date="2017-12" db="EMBL/GenBank/DDBJ databases">
        <title>Characterization of six clinical isolates of Enterochimera gen. nov., a novel genus of the Yersiniaciae family and the three species Enterochimera arupensis sp. nov., Enterochimera coloradensis sp. nov, and Enterochimera californica sp. nov.</title>
        <authorList>
            <person name="Rossi A."/>
            <person name="Fisher M."/>
        </authorList>
    </citation>
    <scope>NUCLEOTIDE SEQUENCE [LARGE SCALE GENOMIC DNA]</scope>
    <source>
        <strain evidence="3 4">2016Iso1</strain>
    </source>
</reference>
<evidence type="ECO:0000256" key="2">
    <source>
        <dbReference type="SAM" id="Coils"/>
    </source>
</evidence>
<dbReference type="Gene3D" id="1.20.5.300">
    <property type="match status" value="1"/>
</dbReference>
<dbReference type="AlphaFoldDB" id="A0A2N5EP56"/>
<organism evidence="3 4">
    <name type="scientific">Chimaeribacter arupi</name>
    <dbReference type="NCBI Taxonomy" id="2060066"/>
    <lineage>
        <taxon>Bacteria</taxon>
        <taxon>Pseudomonadati</taxon>
        <taxon>Pseudomonadota</taxon>
        <taxon>Gammaproteobacteria</taxon>
        <taxon>Enterobacterales</taxon>
        <taxon>Yersiniaceae</taxon>
        <taxon>Chimaeribacter</taxon>
    </lineage>
</organism>
<dbReference type="RefSeq" id="WP_072927424.1">
    <property type="nucleotide sequence ID" value="NZ_CP119395.1"/>
</dbReference>
<dbReference type="OrthoDB" id="5771733at2"/>
<dbReference type="Pfam" id="PF04102">
    <property type="entry name" value="SlyX"/>
    <property type="match status" value="1"/>
</dbReference>
<keyword evidence="2" id="KW-0175">Coiled coil</keyword>
<dbReference type="InterPro" id="IPR007236">
    <property type="entry name" value="SlyX"/>
</dbReference>
<dbReference type="PANTHER" id="PTHR36508:SF1">
    <property type="entry name" value="PROTEIN SLYX"/>
    <property type="match status" value="1"/>
</dbReference>